<keyword evidence="2" id="KW-1185">Reference proteome</keyword>
<feature type="transmembrane region" description="Helical" evidence="1">
    <location>
        <begin position="344"/>
        <end position="365"/>
    </location>
</feature>
<dbReference type="Gene3D" id="2.60.120.620">
    <property type="entry name" value="q2cbj1_9rhob like domain"/>
    <property type="match status" value="1"/>
</dbReference>
<proteinExistence type="predicted"/>
<sequence length="366" mass="41989">MSFTARHRDELEDKGYTVIEDAVPNHRELKASFFQWMTDMFGEGGTPYSQYSIVRHYHVGHLEPAWSARLQVKKFFEALWGTTRLLTSVDAVAIGQPPEKGVEEFDSEHQHWLHVDQGAGRESLHAYQGAVYLETADHDDWTFEMLEGSHKYHSEFYCHNKKAAMRSSLSDFYGMRQADLEWFHSAGCRRKRVPVKAGSLLLWDSRLVHANARPVKGREHTDRWRLVVLVCMTPCAWSTEEDIAKKKKAYKNLEMTTHWPSDDIGLMGTYFPSYATAAKSSTKPSLPEIAKTKEAKQLAGVTPYKVVRGSRDVAWRPKWNPKWRPDMAVKTARLYKGESRGKTILIWCMFFAICLSVAVAMGSFFQ</sequence>
<reference evidence="3" key="1">
    <citation type="submission" date="2025-08" db="UniProtKB">
        <authorList>
            <consortium name="RefSeq"/>
        </authorList>
    </citation>
    <scope>IDENTIFICATION</scope>
</reference>
<name>A0ABM0JJ73_APLCA</name>
<evidence type="ECO:0000313" key="2">
    <source>
        <dbReference type="Proteomes" id="UP000694888"/>
    </source>
</evidence>
<dbReference type="InterPro" id="IPR008775">
    <property type="entry name" value="Phytyl_CoA_dOase-like"/>
</dbReference>
<keyword evidence="1" id="KW-0812">Transmembrane</keyword>
<dbReference type="GeneID" id="101849040"/>
<organism evidence="2 3">
    <name type="scientific">Aplysia californica</name>
    <name type="common">California sea hare</name>
    <dbReference type="NCBI Taxonomy" id="6500"/>
    <lineage>
        <taxon>Eukaryota</taxon>
        <taxon>Metazoa</taxon>
        <taxon>Spiralia</taxon>
        <taxon>Lophotrochozoa</taxon>
        <taxon>Mollusca</taxon>
        <taxon>Gastropoda</taxon>
        <taxon>Heterobranchia</taxon>
        <taxon>Euthyneura</taxon>
        <taxon>Tectipleura</taxon>
        <taxon>Aplysiida</taxon>
        <taxon>Aplysioidea</taxon>
        <taxon>Aplysiidae</taxon>
        <taxon>Aplysia</taxon>
    </lineage>
</organism>
<evidence type="ECO:0000256" key="1">
    <source>
        <dbReference type="SAM" id="Phobius"/>
    </source>
</evidence>
<evidence type="ECO:0000313" key="3">
    <source>
        <dbReference type="RefSeq" id="XP_005094869.1"/>
    </source>
</evidence>
<dbReference type="PANTHER" id="PTHR31630:SF6">
    <property type="entry name" value="PHYTANOYL-COA DIOXYGENASE-RELATED"/>
    <property type="match status" value="1"/>
</dbReference>
<keyword evidence="1" id="KW-0472">Membrane</keyword>
<protein>
    <submittedName>
        <fullName evidence="3">Uncharacterized protein LOC101849040</fullName>
    </submittedName>
</protein>
<accession>A0ABM0JJ73</accession>
<dbReference type="RefSeq" id="XP_005094869.1">
    <property type="nucleotide sequence ID" value="XM_005094812.3"/>
</dbReference>
<dbReference type="SUPFAM" id="SSF51197">
    <property type="entry name" value="Clavaminate synthase-like"/>
    <property type="match status" value="1"/>
</dbReference>
<dbReference type="PANTHER" id="PTHR31630">
    <property type="entry name" value="PHYTANOYL-COA DIOXYGENASE-RELATED-RELATED"/>
    <property type="match status" value="1"/>
</dbReference>
<keyword evidence="1" id="KW-1133">Transmembrane helix</keyword>
<gene>
    <name evidence="3" type="primary">LOC101849040</name>
</gene>
<dbReference type="Proteomes" id="UP000694888">
    <property type="component" value="Unplaced"/>
</dbReference>
<dbReference type="Pfam" id="PF05721">
    <property type="entry name" value="PhyH"/>
    <property type="match status" value="1"/>
</dbReference>